<dbReference type="EMBL" id="CP000767">
    <property type="protein sequence ID" value="EAT99633.1"/>
    <property type="molecule type" value="Genomic_DNA"/>
</dbReference>
<reference evidence="5" key="1">
    <citation type="submission" date="2016-07" db="EMBL/GenBank/DDBJ databases">
        <title>Comparative genomics of the Campylobacter concisus group.</title>
        <authorList>
            <person name="Miller W.G."/>
            <person name="Yee E."/>
            <person name="Chapman M.H."/>
            <person name="Huynh S."/>
            <person name="Bono J.L."/>
            <person name="On S.L.W."/>
            <person name="StLeger J."/>
            <person name="Foster G."/>
            <person name="Parker C.T."/>
        </authorList>
    </citation>
    <scope>NUCLEOTIDE SEQUENCE</scope>
    <source>
        <strain evidence="5">525.92</strain>
    </source>
</reference>
<dbReference type="PROSITE" id="PS50883">
    <property type="entry name" value="EAL"/>
    <property type="match status" value="1"/>
</dbReference>
<keyword evidence="1" id="KW-0175">Coiled coil</keyword>
<feature type="transmembrane region" description="Helical" evidence="2">
    <location>
        <begin position="131"/>
        <end position="150"/>
    </location>
</feature>
<dbReference type="NCBIfam" id="TIGR00254">
    <property type="entry name" value="GGDEF"/>
    <property type="match status" value="1"/>
</dbReference>
<dbReference type="OrthoDB" id="5372181at2"/>
<dbReference type="InterPro" id="IPR043128">
    <property type="entry name" value="Rev_trsase/Diguanyl_cyclase"/>
</dbReference>
<name>A7GWP0_CAMC5</name>
<dbReference type="CDD" id="cd01948">
    <property type="entry name" value="EAL"/>
    <property type="match status" value="1"/>
</dbReference>
<keyword evidence="6" id="KW-1185">Reference proteome</keyword>
<dbReference type="Pfam" id="PF00563">
    <property type="entry name" value="EAL"/>
    <property type="match status" value="1"/>
</dbReference>
<evidence type="ECO:0000256" key="2">
    <source>
        <dbReference type="SAM" id="Phobius"/>
    </source>
</evidence>
<dbReference type="HOGENOM" id="CLU_000445_129_3_7"/>
<dbReference type="SMART" id="SM00052">
    <property type="entry name" value="EAL"/>
    <property type="match status" value="1"/>
</dbReference>
<dbReference type="Pfam" id="PF00990">
    <property type="entry name" value="GGDEF"/>
    <property type="match status" value="1"/>
</dbReference>
<dbReference type="InterPro" id="IPR035919">
    <property type="entry name" value="EAL_sf"/>
</dbReference>
<dbReference type="AlphaFoldDB" id="A7GWP0"/>
<feature type="transmembrane region" description="Helical" evidence="2">
    <location>
        <begin position="37"/>
        <end position="54"/>
    </location>
</feature>
<feature type="transmembrane region" description="Helical" evidence="2">
    <location>
        <begin position="96"/>
        <end position="119"/>
    </location>
</feature>
<feature type="transmembrane region" description="Helical" evidence="2">
    <location>
        <begin position="63"/>
        <end position="84"/>
    </location>
</feature>
<evidence type="ECO:0000256" key="1">
    <source>
        <dbReference type="SAM" id="Coils"/>
    </source>
</evidence>
<feature type="transmembrane region" description="Helical" evidence="2">
    <location>
        <begin position="193"/>
        <end position="214"/>
    </location>
</feature>
<keyword evidence="2" id="KW-0472">Membrane</keyword>
<dbReference type="KEGG" id="ccv:CCV52592_1645"/>
<dbReference type="InterPro" id="IPR029787">
    <property type="entry name" value="Nucleotide_cyclase"/>
</dbReference>
<dbReference type="Gene3D" id="3.30.70.270">
    <property type="match status" value="1"/>
</dbReference>
<dbReference type="GO" id="GO:0071111">
    <property type="term" value="F:cyclic-guanylate-specific phosphodiesterase activity"/>
    <property type="evidence" value="ECO:0007669"/>
    <property type="project" value="InterPro"/>
</dbReference>
<dbReference type="PANTHER" id="PTHR33121">
    <property type="entry name" value="CYCLIC DI-GMP PHOSPHODIESTERASE PDEF"/>
    <property type="match status" value="1"/>
</dbReference>
<feature type="transmembrane region" description="Helical" evidence="2">
    <location>
        <begin position="12"/>
        <end position="31"/>
    </location>
</feature>
<dbReference type="SUPFAM" id="SSF55073">
    <property type="entry name" value="Nucleotide cyclase"/>
    <property type="match status" value="1"/>
</dbReference>
<feature type="domain" description="GGDEF" evidence="4">
    <location>
        <begin position="379"/>
        <end position="511"/>
    </location>
</feature>
<evidence type="ECO:0000259" key="4">
    <source>
        <dbReference type="PROSITE" id="PS50887"/>
    </source>
</evidence>
<accession>A7GWP0</accession>
<dbReference type="STRING" id="360105.CCV52592_1645"/>
<keyword evidence="2" id="KW-0812">Transmembrane</keyword>
<dbReference type="InterPro" id="IPR000160">
    <property type="entry name" value="GGDEF_dom"/>
</dbReference>
<dbReference type="SUPFAM" id="SSF141868">
    <property type="entry name" value="EAL domain-like"/>
    <property type="match status" value="1"/>
</dbReference>
<gene>
    <name evidence="5" type="ORF">CCV52592_1645</name>
</gene>
<dbReference type="InterPro" id="IPR050706">
    <property type="entry name" value="Cyclic-di-GMP_PDE-like"/>
</dbReference>
<dbReference type="CDD" id="cd01949">
    <property type="entry name" value="GGDEF"/>
    <property type="match status" value="1"/>
</dbReference>
<dbReference type="PROSITE" id="PS50887">
    <property type="entry name" value="GGDEF"/>
    <property type="match status" value="1"/>
</dbReference>
<feature type="transmembrane region" description="Helical" evidence="2">
    <location>
        <begin position="226"/>
        <end position="245"/>
    </location>
</feature>
<protein>
    <submittedName>
        <fullName evidence="5">Diguanylate cyclase/phosphodiesterase</fullName>
    </submittedName>
</protein>
<dbReference type="PANTHER" id="PTHR33121:SF70">
    <property type="entry name" value="SIGNALING PROTEIN YKOW"/>
    <property type="match status" value="1"/>
</dbReference>
<dbReference type="InterPro" id="IPR001633">
    <property type="entry name" value="EAL_dom"/>
</dbReference>
<dbReference type="Proteomes" id="UP000006380">
    <property type="component" value="Chromosome"/>
</dbReference>
<evidence type="ECO:0000259" key="3">
    <source>
        <dbReference type="PROSITE" id="PS50883"/>
    </source>
</evidence>
<sequence length="773" mass="87474">MLKKISNGHQAAFLYIGVLFCAYAVVLNFGKQLYCDVTSILLNVSIALIMLYRLKMTKNLNSYWVWIVLGVIGWVVADVLWAGYNMSHENSSLEALFFIQVIYFIPFILFLAASVAIFIRSNKSGLWTQALIDAGVILMIYASFFWFVVFDRDLSFVLSTDFAFHLVYIFVDIVMFCIVFIVYFSVHTMKRRLSFFLCLAALGLFCVYDMYYSVMTANGKDLTNTNYELVLELVFVLFFLAALHLKRGEVRLKFRKNREDFHRILINKLLLLFVVLAFAIVISGKIDLSWGIFIMILMLAYAVLTHSISSVRNNQLLIAKEQNVKQKLDKMIEERVQELSQTNKRLKQLSEYDFLTGALNRPFFLLKLEEMIKTKALGENIDIYSIDINHFKSVNDSYGHYVGDEVLARVVKNIKSVLPKNSLLARFGGDDFMVVAKQKGDGYFREFLTRLHAAISQPILIESYKISLSAKIGISTTATSEILAEDLIAQAGVALNSAKKNTLCEHVFYDDIKDMIQEQNYIEILLNSINFDREFRLNFQPQYLIEGKKLIGAEALIRWNSPIKGFVSPALFIPIAEQSSIINSIGKWVAKEAIKQMSAWNQKYATALKIGINVSPKQVDNVNFASDILGFIKEFNIDPRCVDIEITEASLVNAEEIMQSVLGVFSQNGISISIDDFGTGFSSMSYIKKYAINKLKIAKELVDNIASNEIDKDVATSIISLAKNINVKTIAEGVEDATQLEILKSCGCDEVQGYFWGKPMSAAEFEELIKSSI</sequence>
<keyword evidence="2" id="KW-1133">Transmembrane helix</keyword>
<evidence type="ECO:0000313" key="5">
    <source>
        <dbReference type="EMBL" id="EAT99633.1"/>
    </source>
</evidence>
<dbReference type="RefSeq" id="WP_011991849.1">
    <property type="nucleotide sequence ID" value="NC_009715.2"/>
</dbReference>
<dbReference type="Gene3D" id="3.20.20.450">
    <property type="entry name" value="EAL domain"/>
    <property type="match status" value="1"/>
</dbReference>
<feature type="domain" description="EAL" evidence="3">
    <location>
        <begin position="518"/>
        <end position="773"/>
    </location>
</feature>
<feature type="coiled-coil region" evidence="1">
    <location>
        <begin position="314"/>
        <end position="349"/>
    </location>
</feature>
<organism evidence="5 6">
    <name type="scientific">Campylobacter curvus (strain 525.92)</name>
    <dbReference type="NCBI Taxonomy" id="360105"/>
    <lineage>
        <taxon>Bacteria</taxon>
        <taxon>Pseudomonadati</taxon>
        <taxon>Campylobacterota</taxon>
        <taxon>Epsilonproteobacteria</taxon>
        <taxon>Campylobacterales</taxon>
        <taxon>Campylobacteraceae</taxon>
        <taxon>Campylobacter</taxon>
    </lineage>
</organism>
<dbReference type="SMART" id="SM00267">
    <property type="entry name" value="GGDEF"/>
    <property type="match status" value="1"/>
</dbReference>
<feature type="transmembrane region" description="Helical" evidence="2">
    <location>
        <begin position="162"/>
        <end position="186"/>
    </location>
</feature>
<evidence type="ECO:0000313" key="6">
    <source>
        <dbReference type="Proteomes" id="UP000006380"/>
    </source>
</evidence>
<feature type="transmembrane region" description="Helical" evidence="2">
    <location>
        <begin position="288"/>
        <end position="308"/>
    </location>
</feature>
<proteinExistence type="predicted"/>
<feature type="transmembrane region" description="Helical" evidence="2">
    <location>
        <begin position="265"/>
        <end position="282"/>
    </location>
</feature>